<evidence type="ECO:0000313" key="5">
    <source>
        <dbReference type="EMBL" id="CRG85780.1"/>
    </source>
</evidence>
<feature type="region of interest" description="Disordered" evidence="3">
    <location>
        <begin position="1"/>
        <end position="59"/>
    </location>
</feature>
<reference evidence="5 6" key="1">
    <citation type="submission" date="2015-04" db="EMBL/GenBank/DDBJ databases">
        <authorList>
            <person name="Syromyatnikov M.Y."/>
            <person name="Popov V.N."/>
        </authorList>
    </citation>
    <scope>NUCLEOTIDE SEQUENCE [LARGE SCALE GENOMIC DNA]</scope>
    <source>
        <strain evidence="5">WF-38-12</strain>
    </source>
</reference>
<feature type="compositionally biased region" description="Polar residues" evidence="3">
    <location>
        <begin position="499"/>
        <end position="515"/>
    </location>
</feature>
<feature type="domain" description="PXA" evidence="4">
    <location>
        <begin position="101"/>
        <end position="293"/>
    </location>
</feature>
<evidence type="ECO:0000256" key="3">
    <source>
        <dbReference type="SAM" id="MobiDB-lite"/>
    </source>
</evidence>
<accession>A0A0U1LQV5</accession>
<sequence>MTTNIPRRGLSPSKSGTAAAASRTSSAFFHHHHHHQQQQPGRATSRAAPRKSAPDAESIDAYNDKNTVALIRRVLCPEASSSYGSNTPRPLQELLPPLTSSNEIDLQLYALLAIIIKEFVYSWYAKITTDHVFIDEVLQLIAHCTRALEQRLRQVDVNQLALDEIPGLLEAHIVAYRTAKQGSNLVCIPSPTQVIYHQLNPHPSLSPPPDGLYSSPSPEKKVEQQENERLYRHLLAQGVLAVLLPTEDLENVCLRTLVEDILSDLLLGNEVSGKICEGWFIWTTVSKAIQLAKRKGITTTEDAVKSNDGDALGRLERFGLLSNDGVENNSPKNNQSWVSIWIWKALYTAYLFYLTLRFVIGGLFRVGLSSSEDLAQESASPDQSIPAKSPTQEAPCRPVLDYRSFALVSQWTRLSQRMPWVTGSLALMQNLVLEGPGKMGATNSVIDRFLREMIDTYILTPEILPTLLLAARTTLFPSNSRPNAAPNEKSAFQQQQQQSGSDNVDTPQEAQSKATALSAPEIAAIKRQCATDILSLFPRSIAQAFFCGTVGSTTEPISHVNTDEVDATTTTVPAAAVVADDNTTTLLEAIETDLLDPFSDAYCNKHLIFAVVESVLVKLLPELSERGITELMEERGVSL</sequence>
<gene>
    <name evidence="5" type="ORF">PISL3812_02795</name>
</gene>
<dbReference type="Pfam" id="PF02194">
    <property type="entry name" value="PXA"/>
    <property type="match status" value="1"/>
</dbReference>
<dbReference type="GO" id="GO:0003746">
    <property type="term" value="F:translation elongation factor activity"/>
    <property type="evidence" value="ECO:0007669"/>
    <property type="project" value="UniProtKB-KW"/>
</dbReference>
<dbReference type="OMA" id="KEFVYSW"/>
<evidence type="ECO:0000256" key="2">
    <source>
        <dbReference type="ARBA" id="ARBA00022490"/>
    </source>
</evidence>
<comment type="subcellular location">
    <subcellularLocation>
        <location evidence="1">Cytoplasm</location>
    </subcellularLocation>
</comment>
<dbReference type="GO" id="GO:0045022">
    <property type="term" value="P:early endosome to late endosome transport"/>
    <property type="evidence" value="ECO:0007669"/>
    <property type="project" value="TreeGrafter"/>
</dbReference>
<dbReference type="PANTHER" id="PTHR22999">
    <property type="entry name" value="PX SERINE/THREONINE KINASE PXK"/>
    <property type="match status" value="1"/>
</dbReference>
<dbReference type="GO" id="GO:0035091">
    <property type="term" value="F:phosphatidylinositol binding"/>
    <property type="evidence" value="ECO:0007669"/>
    <property type="project" value="TreeGrafter"/>
</dbReference>
<dbReference type="GO" id="GO:0005770">
    <property type="term" value="C:late endosome"/>
    <property type="evidence" value="ECO:0007669"/>
    <property type="project" value="TreeGrafter"/>
</dbReference>
<dbReference type="InterPro" id="IPR051837">
    <property type="entry name" value="SortingNexin/PXDomain-PKLike"/>
</dbReference>
<keyword evidence="2" id="KW-0963">Cytoplasm</keyword>
<dbReference type="PROSITE" id="PS51207">
    <property type="entry name" value="PXA"/>
    <property type="match status" value="1"/>
</dbReference>
<dbReference type="AlphaFoldDB" id="A0A0U1LQV5"/>
<dbReference type="OrthoDB" id="5582218at2759"/>
<evidence type="ECO:0000256" key="1">
    <source>
        <dbReference type="ARBA" id="ARBA00004496"/>
    </source>
</evidence>
<dbReference type="InterPro" id="IPR003114">
    <property type="entry name" value="Phox_assoc"/>
</dbReference>
<dbReference type="SMART" id="SM00313">
    <property type="entry name" value="PXA"/>
    <property type="match status" value="1"/>
</dbReference>
<dbReference type="EMBL" id="CVMT01000002">
    <property type="protein sequence ID" value="CRG85780.1"/>
    <property type="molecule type" value="Genomic_DNA"/>
</dbReference>
<proteinExistence type="predicted"/>
<name>A0A0U1LQV5_TALIS</name>
<evidence type="ECO:0000313" key="6">
    <source>
        <dbReference type="Proteomes" id="UP000054383"/>
    </source>
</evidence>
<evidence type="ECO:0000259" key="4">
    <source>
        <dbReference type="PROSITE" id="PS51207"/>
    </source>
</evidence>
<keyword evidence="6" id="KW-1185">Reference proteome</keyword>
<dbReference type="Proteomes" id="UP000054383">
    <property type="component" value="Unassembled WGS sequence"/>
</dbReference>
<feature type="compositionally biased region" description="Low complexity" evidence="3">
    <location>
        <begin position="13"/>
        <end position="27"/>
    </location>
</feature>
<keyword evidence="5" id="KW-0648">Protein biosynthesis</keyword>
<dbReference type="PANTHER" id="PTHR22999:SF23">
    <property type="entry name" value="SORTING NEXIN-16"/>
    <property type="match status" value="1"/>
</dbReference>
<organism evidence="5 6">
    <name type="scientific">Talaromyces islandicus</name>
    <name type="common">Penicillium islandicum</name>
    <dbReference type="NCBI Taxonomy" id="28573"/>
    <lineage>
        <taxon>Eukaryota</taxon>
        <taxon>Fungi</taxon>
        <taxon>Dikarya</taxon>
        <taxon>Ascomycota</taxon>
        <taxon>Pezizomycotina</taxon>
        <taxon>Eurotiomycetes</taxon>
        <taxon>Eurotiomycetidae</taxon>
        <taxon>Eurotiales</taxon>
        <taxon>Trichocomaceae</taxon>
        <taxon>Talaromyces</taxon>
        <taxon>Talaromyces sect. Islandici</taxon>
    </lineage>
</organism>
<protein>
    <submittedName>
        <fullName evidence="5">Elongation factor G 1</fullName>
    </submittedName>
</protein>
<dbReference type="GO" id="GO:0005769">
    <property type="term" value="C:early endosome"/>
    <property type="evidence" value="ECO:0007669"/>
    <property type="project" value="TreeGrafter"/>
</dbReference>
<feature type="region of interest" description="Disordered" evidence="3">
    <location>
        <begin position="479"/>
        <end position="515"/>
    </location>
</feature>
<dbReference type="STRING" id="28573.A0A0U1LQV5"/>
<keyword evidence="5" id="KW-0251">Elongation factor</keyword>